<feature type="region of interest" description="Disordered" evidence="1">
    <location>
        <begin position="125"/>
        <end position="145"/>
    </location>
</feature>
<dbReference type="EMBL" id="LAZR01015008">
    <property type="protein sequence ID" value="KKM15022.1"/>
    <property type="molecule type" value="Genomic_DNA"/>
</dbReference>
<keyword evidence="2" id="KW-0472">Membrane</keyword>
<reference evidence="3" key="1">
    <citation type="journal article" date="2015" name="Nature">
        <title>Complex archaea that bridge the gap between prokaryotes and eukaryotes.</title>
        <authorList>
            <person name="Spang A."/>
            <person name="Saw J.H."/>
            <person name="Jorgensen S.L."/>
            <person name="Zaremba-Niedzwiedzka K."/>
            <person name="Martijn J."/>
            <person name="Lind A.E."/>
            <person name="van Eijk R."/>
            <person name="Schleper C."/>
            <person name="Guy L."/>
            <person name="Ettema T.J."/>
        </authorList>
    </citation>
    <scope>NUCLEOTIDE SEQUENCE</scope>
</reference>
<feature type="transmembrane region" description="Helical" evidence="2">
    <location>
        <begin position="375"/>
        <end position="393"/>
    </location>
</feature>
<proteinExistence type="predicted"/>
<sequence length="547" mass="63389">NGIGKATAEKIIEGAKAITDRKNLQDFATCKRILSEQVRNEVDDNLNIKIGEELAKEEKITSVQEFQKAVRVPNKIITTHENSIEAEIVNDYEIEDFEVEEVVEDEVDNYPVQRETIPVNMERPFLEVEEKSKSEPQKKTTPDEKINPHEKAAILGRITKSLQAQGYYILKKQSTMKELFTHVDVLALKNISVNEVLEFIIFVPLKVNVLKGKLQISSEVIKYIPTNEKFKKKGSVFKKLIDSYFGNLEESHELIKEELERGTLLSSVNKCLKQNISLKTSITKQNLFFSIGPQQFKMLIEPMLVCQGEVSFLEKITPFAYLRDINLHIIAEDKLAELLRFIERKYTLLESHKTKETSLLPYYETYNQFLKRSELFSIPFIGFAFGLFAILGLQSFQMLGLFLNIGYGLLGIYFITLVFFYMKFFKIKLEVQTDFKTPYYKKMPKLDETSLVLISEEFESELMSQFVYECVDSDTDLRIISNIEEDQITERFRQKQLKMTVQNNGFFEDGANPEPIKLNPKNDSKKLIKQKKTHNSFNNKYGSFLED</sequence>
<evidence type="ECO:0000313" key="3">
    <source>
        <dbReference type="EMBL" id="KKM15022.1"/>
    </source>
</evidence>
<name>A0A0F9HIU5_9ZZZZ</name>
<evidence type="ECO:0000256" key="2">
    <source>
        <dbReference type="SAM" id="Phobius"/>
    </source>
</evidence>
<evidence type="ECO:0000256" key="1">
    <source>
        <dbReference type="SAM" id="MobiDB-lite"/>
    </source>
</evidence>
<protein>
    <submittedName>
        <fullName evidence="3">Uncharacterized protein</fullName>
    </submittedName>
</protein>
<keyword evidence="2" id="KW-1133">Transmembrane helix</keyword>
<organism evidence="3">
    <name type="scientific">marine sediment metagenome</name>
    <dbReference type="NCBI Taxonomy" id="412755"/>
    <lineage>
        <taxon>unclassified sequences</taxon>
        <taxon>metagenomes</taxon>
        <taxon>ecological metagenomes</taxon>
    </lineage>
</organism>
<feature type="non-terminal residue" evidence="3">
    <location>
        <position position="1"/>
    </location>
</feature>
<dbReference type="AlphaFoldDB" id="A0A0F9HIU5"/>
<accession>A0A0F9HIU5</accession>
<keyword evidence="2" id="KW-0812">Transmembrane</keyword>
<feature type="transmembrane region" description="Helical" evidence="2">
    <location>
        <begin position="399"/>
        <end position="422"/>
    </location>
</feature>
<comment type="caution">
    <text evidence="3">The sequence shown here is derived from an EMBL/GenBank/DDBJ whole genome shotgun (WGS) entry which is preliminary data.</text>
</comment>
<gene>
    <name evidence="3" type="ORF">LCGC14_1700220</name>
</gene>